<dbReference type="EMBL" id="JADYXP020000015">
    <property type="protein sequence ID" value="KAL0109740.1"/>
    <property type="molecule type" value="Genomic_DNA"/>
</dbReference>
<name>A0AAW2F674_9HYME</name>
<reference evidence="2 3" key="1">
    <citation type="submission" date="2023-03" db="EMBL/GenBank/DDBJ databases">
        <title>High recombination rates correlate with genetic variation in Cardiocondyla obscurior ants.</title>
        <authorList>
            <person name="Errbii M."/>
        </authorList>
    </citation>
    <scope>NUCLEOTIDE SEQUENCE [LARGE SCALE GENOMIC DNA]</scope>
    <source>
        <strain evidence="2">Alpha-2009</strain>
        <tissue evidence="2">Whole body</tissue>
    </source>
</reference>
<organism evidence="2 3">
    <name type="scientific">Cardiocondyla obscurior</name>
    <dbReference type="NCBI Taxonomy" id="286306"/>
    <lineage>
        <taxon>Eukaryota</taxon>
        <taxon>Metazoa</taxon>
        <taxon>Ecdysozoa</taxon>
        <taxon>Arthropoda</taxon>
        <taxon>Hexapoda</taxon>
        <taxon>Insecta</taxon>
        <taxon>Pterygota</taxon>
        <taxon>Neoptera</taxon>
        <taxon>Endopterygota</taxon>
        <taxon>Hymenoptera</taxon>
        <taxon>Apocrita</taxon>
        <taxon>Aculeata</taxon>
        <taxon>Formicoidea</taxon>
        <taxon>Formicidae</taxon>
        <taxon>Myrmicinae</taxon>
        <taxon>Cardiocondyla</taxon>
    </lineage>
</organism>
<comment type="caution">
    <text evidence="2">The sequence shown here is derived from an EMBL/GenBank/DDBJ whole genome shotgun (WGS) entry which is preliminary data.</text>
</comment>
<accession>A0AAW2F674</accession>
<sequence>MNERPNKKVRRGKRTKRVITPAFLPTSPESDKENLPIQPKILSIKNFTGRIKILPRKKLDEGIQLLPWRLIPIEESPPRTLLKIEEKDQHKDIGTQAEISSPLKLELRQRHQLPRLEPKQKSSDDIKQRRRKKKRATH</sequence>
<feature type="compositionally biased region" description="Basic and acidic residues" evidence="1">
    <location>
        <begin position="105"/>
        <end position="127"/>
    </location>
</feature>
<feature type="compositionally biased region" description="Basic residues" evidence="1">
    <location>
        <begin position="128"/>
        <end position="138"/>
    </location>
</feature>
<proteinExistence type="predicted"/>
<evidence type="ECO:0000256" key="1">
    <source>
        <dbReference type="SAM" id="MobiDB-lite"/>
    </source>
</evidence>
<dbReference type="Proteomes" id="UP001430953">
    <property type="component" value="Unassembled WGS sequence"/>
</dbReference>
<feature type="region of interest" description="Disordered" evidence="1">
    <location>
        <begin position="85"/>
        <end position="138"/>
    </location>
</feature>
<evidence type="ECO:0000313" key="3">
    <source>
        <dbReference type="Proteomes" id="UP001430953"/>
    </source>
</evidence>
<evidence type="ECO:0000313" key="2">
    <source>
        <dbReference type="EMBL" id="KAL0109740.1"/>
    </source>
</evidence>
<keyword evidence="3" id="KW-1185">Reference proteome</keyword>
<dbReference type="AlphaFoldDB" id="A0AAW2F674"/>
<gene>
    <name evidence="2" type="ORF">PUN28_014638</name>
</gene>
<protein>
    <submittedName>
        <fullName evidence="2">Uncharacterized protein</fullName>
    </submittedName>
</protein>